<comment type="catalytic activity">
    <reaction evidence="1 9">
        <text>Endohydrolysis of (1-&gt;4)-beta-D-glucosidic linkages in cellulose, lichenin and cereal beta-D-glucans.</text>
        <dbReference type="EC" id="3.2.1.4"/>
    </reaction>
</comment>
<evidence type="ECO:0000256" key="3">
    <source>
        <dbReference type="ARBA" id="ARBA00022801"/>
    </source>
</evidence>
<feature type="signal peptide" evidence="9">
    <location>
        <begin position="1"/>
        <end position="27"/>
    </location>
</feature>
<evidence type="ECO:0000313" key="11">
    <source>
        <dbReference type="EMBL" id="KAG0564944.1"/>
    </source>
</evidence>
<dbReference type="Pfam" id="PF00759">
    <property type="entry name" value="Glyco_hydro_9"/>
    <property type="match status" value="1"/>
</dbReference>
<protein>
    <recommendedName>
        <fullName evidence="9">Endoglucanase</fullName>
        <ecNumber evidence="9">3.2.1.4</ecNumber>
    </recommendedName>
</protein>
<comment type="caution">
    <text evidence="11">The sequence shown here is derived from an EMBL/GenBank/DDBJ whole genome shotgun (WGS) entry which is preliminary data.</text>
</comment>
<proteinExistence type="inferred from homology"/>
<evidence type="ECO:0000256" key="7">
    <source>
        <dbReference type="ARBA" id="ARBA00023326"/>
    </source>
</evidence>
<evidence type="ECO:0000313" key="12">
    <source>
        <dbReference type="Proteomes" id="UP000822688"/>
    </source>
</evidence>
<evidence type="ECO:0000256" key="2">
    <source>
        <dbReference type="ARBA" id="ARBA00007072"/>
    </source>
</evidence>
<evidence type="ECO:0000256" key="8">
    <source>
        <dbReference type="PROSITE-ProRule" id="PRU10060"/>
    </source>
</evidence>
<feature type="domain" description="Glycoside hydrolase family 9" evidence="10">
    <location>
        <begin position="33"/>
        <end position="489"/>
    </location>
</feature>
<sequence>MRPVQLNLHILVLAALVWASLVSTALAFSRADYANALDKSILFFDLQRSGRLPSWQRISWRGNSGLSDGGSRNVDLSGGYYDAGDNVKFNLPMAFSVAILAWNVVEFGDELRGAGQLGNTLNAIRWGTDYLLKCNTGPNELWVQVGDPNTDHQCWQRPEEMNTPRAAYKVDANRPGSDVAGETAAALAAASIAFRGVDNAYSSRLLASARRVFAFADKYRGKYSDVLGGAVCPFYCSWSGYQDELVWGATWLYKATGENGYLQYLIRNGNALGGATVTMNTFSWDNKYAGAQVLLAQSVLQGEKGLQAYKDRADGYICAVLPRSISPTTRLQYSPGGMLYYMRNSNMQYVTSASFLLTTYARYLTAASRSVTCGGRQVTPGQLFAVARRQVDYILGSNPKGLSYMIGFGRNPTQVHHRAASLPSVRAHPYKIQCTQGFTWFNSQNPNANIATGAVLGGPDQNDNFYDARSNFAQTEPTTYINAPIVGVLSELAAGHQYY</sequence>
<dbReference type="InterPro" id="IPR001701">
    <property type="entry name" value="Glyco_hydro_9"/>
</dbReference>
<keyword evidence="9" id="KW-0732">Signal</keyword>
<evidence type="ECO:0000256" key="5">
    <source>
        <dbReference type="ARBA" id="ARBA00023277"/>
    </source>
</evidence>
<evidence type="ECO:0000256" key="4">
    <source>
        <dbReference type="ARBA" id="ARBA00023001"/>
    </source>
</evidence>
<comment type="similarity">
    <text evidence="2 8 9">Belongs to the glycosyl hydrolase 9 (cellulase E) family.</text>
</comment>
<keyword evidence="12" id="KW-1185">Reference proteome</keyword>
<dbReference type="AlphaFoldDB" id="A0A8T0H3L3"/>
<dbReference type="InterPro" id="IPR033126">
    <property type="entry name" value="Glyco_hydro_9_Asp/Glu_AS"/>
</dbReference>
<keyword evidence="7 8" id="KW-0624">Polysaccharide degradation</keyword>
<keyword evidence="6 8" id="KW-0326">Glycosidase</keyword>
<keyword evidence="3 8" id="KW-0378">Hydrolase</keyword>
<dbReference type="SUPFAM" id="SSF48208">
    <property type="entry name" value="Six-hairpin glycosidases"/>
    <property type="match status" value="1"/>
</dbReference>
<dbReference type="Proteomes" id="UP000822688">
    <property type="component" value="Chromosome 8"/>
</dbReference>
<feature type="active site" evidence="8">
    <location>
        <position position="467"/>
    </location>
</feature>
<name>A0A8T0H3L3_CERPU</name>
<evidence type="ECO:0000256" key="1">
    <source>
        <dbReference type="ARBA" id="ARBA00000966"/>
    </source>
</evidence>
<dbReference type="Gene3D" id="1.50.10.10">
    <property type="match status" value="1"/>
</dbReference>
<dbReference type="PANTHER" id="PTHR22298">
    <property type="entry name" value="ENDO-1,4-BETA-GLUCANASE"/>
    <property type="match status" value="1"/>
</dbReference>
<dbReference type="InterPro" id="IPR012341">
    <property type="entry name" value="6hp_glycosidase-like_sf"/>
</dbReference>
<evidence type="ECO:0000256" key="6">
    <source>
        <dbReference type="ARBA" id="ARBA00023295"/>
    </source>
</evidence>
<dbReference type="EC" id="3.2.1.4" evidence="9"/>
<dbReference type="OrthoDB" id="10257085at2759"/>
<evidence type="ECO:0000259" key="10">
    <source>
        <dbReference type="Pfam" id="PF00759"/>
    </source>
</evidence>
<gene>
    <name evidence="11" type="ORF">KC19_8G151700</name>
</gene>
<dbReference type="GO" id="GO:0030245">
    <property type="term" value="P:cellulose catabolic process"/>
    <property type="evidence" value="ECO:0007669"/>
    <property type="project" value="UniProtKB-KW"/>
</dbReference>
<dbReference type="InterPro" id="IPR008928">
    <property type="entry name" value="6-hairpin_glycosidase_sf"/>
</dbReference>
<dbReference type="FunFam" id="1.50.10.10:FF:000020">
    <property type="entry name" value="Endoglucanase"/>
    <property type="match status" value="1"/>
</dbReference>
<feature type="active site" evidence="8">
    <location>
        <position position="476"/>
    </location>
</feature>
<keyword evidence="4 9" id="KW-0136">Cellulose degradation</keyword>
<keyword evidence="5 8" id="KW-0119">Carbohydrate metabolism</keyword>
<evidence type="ECO:0000256" key="9">
    <source>
        <dbReference type="RuleBase" id="RU361166"/>
    </source>
</evidence>
<feature type="chain" id="PRO_5035970080" description="Endoglucanase" evidence="9">
    <location>
        <begin position="28"/>
        <end position="499"/>
    </location>
</feature>
<dbReference type="GO" id="GO:0008810">
    <property type="term" value="F:cellulase activity"/>
    <property type="evidence" value="ECO:0007669"/>
    <property type="project" value="UniProtKB-EC"/>
</dbReference>
<accession>A0A8T0H3L3</accession>
<reference evidence="11" key="1">
    <citation type="submission" date="2020-06" db="EMBL/GenBank/DDBJ databases">
        <title>WGS assembly of Ceratodon purpureus strain R40.</title>
        <authorList>
            <person name="Carey S.B."/>
            <person name="Jenkins J."/>
            <person name="Shu S."/>
            <person name="Lovell J.T."/>
            <person name="Sreedasyam A."/>
            <person name="Maumus F."/>
            <person name="Tiley G.P."/>
            <person name="Fernandez-Pozo N."/>
            <person name="Barry K."/>
            <person name="Chen C."/>
            <person name="Wang M."/>
            <person name="Lipzen A."/>
            <person name="Daum C."/>
            <person name="Saski C.A."/>
            <person name="Payton A.C."/>
            <person name="Mcbreen J.C."/>
            <person name="Conrad R.E."/>
            <person name="Kollar L.M."/>
            <person name="Olsson S."/>
            <person name="Huttunen S."/>
            <person name="Landis J.B."/>
            <person name="Wickett N.J."/>
            <person name="Johnson M.G."/>
            <person name="Rensing S.A."/>
            <person name="Grimwood J."/>
            <person name="Schmutz J."/>
            <person name="Mcdaniel S.F."/>
        </authorList>
    </citation>
    <scope>NUCLEOTIDE SEQUENCE</scope>
    <source>
        <strain evidence="11">R40</strain>
    </source>
</reference>
<dbReference type="EMBL" id="CM026429">
    <property type="protein sequence ID" value="KAG0564944.1"/>
    <property type="molecule type" value="Genomic_DNA"/>
</dbReference>
<organism evidence="11 12">
    <name type="scientific">Ceratodon purpureus</name>
    <name type="common">Fire moss</name>
    <name type="synonym">Dicranum purpureum</name>
    <dbReference type="NCBI Taxonomy" id="3225"/>
    <lineage>
        <taxon>Eukaryota</taxon>
        <taxon>Viridiplantae</taxon>
        <taxon>Streptophyta</taxon>
        <taxon>Embryophyta</taxon>
        <taxon>Bryophyta</taxon>
        <taxon>Bryophytina</taxon>
        <taxon>Bryopsida</taxon>
        <taxon>Dicranidae</taxon>
        <taxon>Pseudoditrichales</taxon>
        <taxon>Ditrichaceae</taxon>
        <taxon>Ceratodon</taxon>
    </lineage>
</organism>
<dbReference type="PROSITE" id="PS00698">
    <property type="entry name" value="GH9_3"/>
    <property type="match status" value="1"/>
</dbReference>